<gene>
    <name evidence="1" type="ORF">SAMN05421747_1279</name>
</gene>
<proteinExistence type="predicted"/>
<dbReference type="STRING" id="623281.SAMN05421747_1279"/>
<reference evidence="1 2" key="1">
    <citation type="submission" date="2016-10" db="EMBL/GenBank/DDBJ databases">
        <authorList>
            <person name="de Groot N.N."/>
        </authorList>
    </citation>
    <scope>NUCLEOTIDE SEQUENCE [LARGE SCALE GENOMIC DNA]</scope>
    <source>
        <strain evidence="1 2">DSM 22900</strain>
    </source>
</reference>
<protein>
    <submittedName>
        <fullName evidence="1">Uncharacterized protein</fullName>
    </submittedName>
</protein>
<dbReference type="AlphaFoldDB" id="A0A1I1M127"/>
<dbReference type="EMBL" id="FOLL01000027">
    <property type="protein sequence ID" value="SFC79069.1"/>
    <property type="molecule type" value="Genomic_DNA"/>
</dbReference>
<organism evidence="1 2">
    <name type="scientific">Parapedobacter composti</name>
    <dbReference type="NCBI Taxonomy" id="623281"/>
    <lineage>
        <taxon>Bacteria</taxon>
        <taxon>Pseudomonadati</taxon>
        <taxon>Bacteroidota</taxon>
        <taxon>Sphingobacteriia</taxon>
        <taxon>Sphingobacteriales</taxon>
        <taxon>Sphingobacteriaceae</taxon>
        <taxon>Parapedobacter</taxon>
    </lineage>
</organism>
<keyword evidence="2" id="KW-1185">Reference proteome</keyword>
<sequence length="74" mass="8500">MKESSKGFSWYAKTAIRAGLFNSLLRSEKSPERRIKEAARTPLFFGPIDNIRSFLGFSGRAMRMFNGKYIIHVL</sequence>
<evidence type="ECO:0000313" key="2">
    <source>
        <dbReference type="Proteomes" id="UP000199577"/>
    </source>
</evidence>
<name>A0A1I1M127_9SPHI</name>
<evidence type="ECO:0000313" key="1">
    <source>
        <dbReference type="EMBL" id="SFC79069.1"/>
    </source>
</evidence>
<dbReference type="Proteomes" id="UP000199577">
    <property type="component" value="Unassembled WGS sequence"/>
</dbReference>
<accession>A0A1I1M127</accession>